<name>A0A645CFL5_9ZZZZ</name>
<dbReference type="Pfam" id="PF03966">
    <property type="entry name" value="Trm112p"/>
    <property type="match status" value="1"/>
</dbReference>
<dbReference type="InterPro" id="IPR005651">
    <property type="entry name" value="Trm112-like"/>
</dbReference>
<dbReference type="AlphaFoldDB" id="A0A645CFL5"/>
<protein>
    <submittedName>
        <fullName evidence="1">Uncharacterized protein</fullName>
    </submittedName>
</protein>
<sequence length="67" mass="7342">MNTDNAVDELGLTRQFLEIAACRACHSAFAVDYDRAELICVNAECGLAYPVRDGIPVLLVDQARSTR</sequence>
<proteinExistence type="predicted"/>
<dbReference type="SUPFAM" id="SSF158997">
    <property type="entry name" value="Trm112p-like"/>
    <property type="match status" value="1"/>
</dbReference>
<dbReference type="Gene3D" id="2.20.25.10">
    <property type="match status" value="1"/>
</dbReference>
<dbReference type="EMBL" id="VSSQ01026817">
    <property type="protein sequence ID" value="MPM75724.1"/>
    <property type="molecule type" value="Genomic_DNA"/>
</dbReference>
<gene>
    <name evidence="1" type="ORF">SDC9_122718</name>
</gene>
<evidence type="ECO:0000313" key="1">
    <source>
        <dbReference type="EMBL" id="MPM75724.1"/>
    </source>
</evidence>
<accession>A0A645CFL5</accession>
<reference evidence="1" key="1">
    <citation type="submission" date="2019-08" db="EMBL/GenBank/DDBJ databases">
        <authorList>
            <person name="Kucharzyk K."/>
            <person name="Murdoch R.W."/>
            <person name="Higgins S."/>
            <person name="Loffler F."/>
        </authorList>
    </citation>
    <scope>NUCLEOTIDE SEQUENCE</scope>
</reference>
<comment type="caution">
    <text evidence="1">The sequence shown here is derived from an EMBL/GenBank/DDBJ whole genome shotgun (WGS) entry which is preliminary data.</text>
</comment>
<organism evidence="1">
    <name type="scientific">bioreactor metagenome</name>
    <dbReference type="NCBI Taxonomy" id="1076179"/>
    <lineage>
        <taxon>unclassified sequences</taxon>
        <taxon>metagenomes</taxon>
        <taxon>ecological metagenomes</taxon>
    </lineage>
</organism>